<dbReference type="GO" id="GO:0016779">
    <property type="term" value="F:nucleotidyltransferase activity"/>
    <property type="evidence" value="ECO:0007669"/>
    <property type="project" value="InterPro"/>
</dbReference>
<dbReference type="Pfam" id="PF01909">
    <property type="entry name" value="NTP_transf_2"/>
    <property type="match status" value="1"/>
</dbReference>
<keyword evidence="3" id="KW-1185">Reference proteome</keyword>
<dbReference type="Proteomes" id="UP000637695">
    <property type="component" value="Unassembled WGS sequence"/>
</dbReference>
<feature type="domain" description="Polymerase nucleotidyl transferase" evidence="1">
    <location>
        <begin position="8"/>
        <end position="50"/>
    </location>
</feature>
<sequence>MRLAGLEAAKRFVSENFPDCRVAFLSGSAARGEDRLHSDLDILIISEAEPAPYIAAFSDSGWLIEVLMHNRESYKKYFEQDRLRGRPSLPHMFATGVILADDGTAAAIQQEARDLLAAGPPPWSQREIDFARFVITNHLLDLEDGLPPVAAMFAVNELAYALHELVLRANRRWIGKGKRIIPALRAFDPGLAQEFADTMEKYFAGGDAAEVIRFADRILEPFGGRLFAGYSSKGT</sequence>
<evidence type="ECO:0000259" key="1">
    <source>
        <dbReference type="Pfam" id="PF01909"/>
    </source>
</evidence>
<proteinExistence type="predicted"/>
<reference evidence="2" key="1">
    <citation type="journal article" date="2014" name="Int. J. Syst. Evol. Microbiol.">
        <title>Complete genome sequence of Corynebacterium casei LMG S-19264T (=DSM 44701T), isolated from a smear-ripened cheese.</title>
        <authorList>
            <consortium name="US DOE Joint Genome Institute (JGI-PGF)"/>
            <person name="Walter F."/>
            <person name="Albersmeier A."/>
            <person name="Kalinowski J."/>
            <person name="Ruckert C."/>
        </authorList>
    </citation>
    <scope>NUCLEOTIDE SEQUENCE</scope>
    <source>
        <strain evidence="2">JCM 18487</strain>
    </source>
</reference>
<reference evidence="2" key="2">
    <citation type="submission" date="2020-09" db="EMBL/GenBank/DDBJ databases">
        <authorList>
            <person name="Sun Q."/>
            <person name="Ohkuma M."/>
        </authorList>
    </citation>
    <scope>NUCLEOTIDE SEQUENCE</scope>
    <source>
        <strain evidence="2">JCM 18487</strain>
    </source>
</reference>
<evidence type="ECO:0000313" key="3">
    <source>
        <dbReference type="Proteomes" id="UP000637695"/>
    </source>
</evidence>
<name>A0A917KE46_9BACL</name>
<evidence type="ECO:0000313" key="2">
    <source>
        <dbReference type="EMBL" id="GGJ07174.1"/>
    </source>
</evidence>
<dbReference type="AlphaFoldDB" id="A0A917KE46"/>
<protein>
    <submittedName>
        <fullName evidence="2">Nucleotidyltransferase</fullName>
    </submittedName>
</protein>
<dbReference type="RefSeq" id="WP_188882233.1">
    <property type="nucleotide sequence ID" value="NZ_BMOY01000022.1"/>
</dbReference>
<organism evidence="2 3">
    <name type="scientific">Alicyclobacillus cellulosilyticus</name>
    <dbReference type="NCBI Taxonomy" id="1003997"/>
    <lineage>
        <taxon>Bacteria</taxon>
        <taxon>Bacillati</taxon>
        <taxon>Bacillota</taxon>
        <taxon>Bacilli</taxon>
        <taxon>Bacillales</taxon>
        <taxon>Alicyclobacillaceae</taxon>
        <taxon>Alicyclobacillus</taxon>
    </lineage>
</organism>
<dbReference type="CDD" id="cd05403">
    <property type="entry name" value="NT_KNTase_like"/>
    <property type="match status" value="1"/>
</dbReference>
<dbReference type="Gene3D" id="3.30.460.10">
    <property type="entry name" value="Beta Polymerase, domain 2"/>
    <property type="match status" value="1"/>
</dbReference>
<dbReference type="InterPro" id="IPR002934">
    <property type="entry name" value="Polymerase_NTP_transf_dom"/>
</dbReference>
<dbReference type="SUPFAM" id="SSF81301">
    <property type="entry name" value="Nucleotidyltransferase"/>
    <property type="match status" value="1"/>
</dbReference>
<dbReference type="EMBL" id="BMOY01000022">
    <property type="protein sequence ID" value="GGJ07174.1"/>
    <property type="molecule type" value="Genomic_DNA"/>
</dbReference>
<dbReference type="InterPro" id="IPR043519">
    <property type="entry name" value="NT_sf"/>
</dbReference>
<accession>A0A917KE46</accession>
<gene>
    <name evidence="2" type="ORF">GCM10010885_15410</name>
</gene>
<comment type="caution">
    <text evidence="2">The sequence shown here is derived from an EMBL/GenBank/DDBJ whole genome shotgun (WGS) entry which is preliminary data.</text>
</comment>